<keyword evidence="10" id="KW-0472">Membrane</keyword>
<dbReference type="GO" id="GO:0044550">
    <property type="term" value="P:secondary metabolite biosynthetic process"/>
    <property type="evidence" value="ECO:0007669"/>
    <property type="project" value="UniProtKB-ARBA"/>
</dbReference>
<proteinExistence type="inferred from homology"/>
<evidence type="ECO:0008006" key="13">
    <source>
        <dbReference type="Google" id="ProtNLM"/>
    </source>
</evidence>
<dbReference type="SUPFAM" id="SSF48264">
    <property type="entry name" value="Cytochrome P450"/>
    <property type="match status" value="1"/>
</dbReference>
<accession>A0A0U5GT09</accession>
<sequence length="568" mass="64311">MGSAVHVCYTTCDEQAPCAQLELHQFPAPPRAFLQLVLPDSSFNPRVFCTNSFRFALFPSSRFPPFHTRARIMLTLLLYPIAALILYITTTTIRSIYLHPQAHIPGPKTWIAFPILRHISAIRGRIHLDLCRFHATYGPVVRYGPDTLSIITEEVWPKVYGHGHRQLPKVQPSASNPRDILSANDEDHARYRKALLPAFSARGLQAQEPLIIGYVDKLIHRLREIAESGAATDMVKWYNLTTFDIIGDLIFGESFGGLDNSEYHHWVVTIFRTIKSRPFFFLMDEYPIVFRVLRLLMPRGFVPDAVMQSRQAHKTHTQEAIAKRLENAAAYNRNDLMDSMLHTRGGKNELSDLELEGNANLLLVAGSETVATFLSGTTYWLCQSPEVLDRLTGEVRSAFKTESEITIRNVSANLPYMDACINEIFRIYPPVVTGMERRTVDPVHIGGYHIPPGTELSIPQAVAYTSSRNFHNPHSFDPARWLPESKTDPSSPYFNDNRDVVQQFSVGPRNCIGSNLAFAEIRLILARLLWNFDLTLCDQSQRWSEQRAYVVWEKGGLMCRLTVRGGGG</sequence>
<keyword evidence="3 8" id="KW-0349">Heme</keyword>
<dbReference type="GO" id="GO:0004497">
    <property type="term" value="F:monooxygenase activity"/>
    <property type="evidence" value="ECO:0007669"/>
    <property type="project" value="UniProtKB-KW"/>
</dbReference>
<dbReference type="EMBL" id="CDMC01000007">
    <property type="protein sequence ID" value="CEN62758.1"/>
    <property type="molecule type" value="Genomic_DNA"/>
</dbReference>
<evidence type="ECO:0000256" key="4">
    <source>
        <dbReference type="ARBA" id="ARBA00022723"/>
    </source>
</evidence>
<dbReference type="InterPro" id="IPR001128">
    <property type="entry name" value="Cyt_P450"/>
</dbReference>
<reference evidence="12" key="1">
    <citation type="journal article" date="2016" name="Genome Announc.">
        <title>Draft genome sequences of fungus Aspergillus calidoustus.</title>
        <authorList>
            <person name="Horn F."/>
            <person name="Linde J."/>
            <person name="Mattern D.J."/>
            <person name="Walther G."/>
            <person name="Guthke R."/>
            <person name="Scherlach K."/>
            <person name="Martin K."/>
            <person name="Brakhage A.A."/>
            <person name="Petzke L."/>
            <person name="Valiante V."/>
        </authorList>
    </citation>
    <scope>NUCLEOTIDE SEQUENCE [LARGE SCALE GENOMIC DNA]</scope>
    <source>
        <strain evidence="12">SF006504</strain>
    </source>
</reference>
<evidence type="ECO:0000256" key="7">
    <source>
        <dbReference type="ARBA" id="ARBA00023033"/>
    </source>
</evidence>
<keyword evidence="12" id="KW-1185">Reference proteome</keyword>
<dbReference type="InterPro" id="IPR002401">
    <property type="entry name" value="Cyt_P450_E_grp-I"/>
</dbReference>
<keyword evidence="10" id="KW-0812">Transmembrane</keyword>
<evidence type="ECO:0000313" key="12">
    <source>
        <dbReference type="Proteomes" id="UP000054771"/>
    </source>
</evidence>
<keyword evidence="7 9" id="KW-0503">Monooxygenase</keyword>
<dbReference type="GO" id="GO:0020037">
    <property type="term" value="F:heme binding"/>
    <property type="evidence" value="ECO:0007669"/>
    <property type="project" value="InterPro"/>
</dbReference>
<keyword evidence="6 8" id="KW-0408">Iron</keyword>
<feature type="transmembrane region" description="Helical" evidence="10">
    <location>
        <begin position="72"/>
        <end position="90"/>
    </location>
</feature>
<dbReference type="GO" id="GO:0005506">
    <property type="term" value="F:iron ion binding"/>
    <property type="evidence" value="ECO:0007669"/>
    <property type="project" value="InterPro"/>
</dbReference>
<dbReference type="STRING" id="454130.A0A0U5GT09"/>
<gene>
    <name evidence="11" type="ORF">ASPCAL09389</name>
</gene>
<evidence type="ECO:0000256" key="8">
    <source>
        <dbReference type="PIRSR" id="PIRSR602401-1"/>
    </source>
</evidence>
<dbReference type="AlphaFoldDB" id="A0A0U5GT09"/>
<dbReference type="Gene3D" id="1.10.630.10">
    <property type="entry name" value="Cytochrome P450"/>
    <property type="match status" value="1"/>
</dbReference>
<name>A0A0U5GT09_ASPCI</name>
<dbReference type="PANTHER" id="PTHR24305">
    <property type="entry name" value="CYTOCHROME P450"/>
    <property type="match status" value="1"/>
</dbReference>
<dbReference type="Proteomes" id="UP000054771">
    <property type="component" value="Unassembled WGS sequence"/>
</dbReference>
<dbReference type="CDD" id="cd11058">
    <property type="entry name" value="CYP60B-like"/>
    <property type="match status" value="1"/>
</dbReference>
<keyword evidence="10" id="KW-1133">Transmembrane helix</keyword>
<dbReference type="OrthoDB" id="1470350at2759"/>
<dbReference type="InterPro" id="IPR017972">
    <property type="entry name" value="Cyt_P450_CS"/>
</dbReference>
<dbReference type="PROSITE" id="PS00086">
    <property type="entry name" value="CYTOCHROME_P450"/>
    <property type="match status" value="1"/>
</dbReference>
<evidence type="ECO:0000313" key="11">
    <source>
        <dbReference type="EMBL" id="CEN62758.1"/>
    </source>
</evidence>
<evidence type="ECO:0000256" key="1">
    <source>
        <dbReference type="ARBA" id="ARBA00001971"/>
    </source>
</evidence>
<dbReference type="PRINTS" id="PR00463">
    <property type="entry name" value="EP450I"/>
</dbReference>
<feature type="binding site" description="axial binding residue" evidence="8">
    <location>
        <position position="511"/>
    </location>
    <ligand>
        <name>heme</name>
        <dbReference type="ChEBI" id="CHEBI:30413"/>
    </ligand>
    <ligandPart>
        <name>Fe</name>
        <dbReference type="ChEBI" id="CHEBI:18248"/>
    </ligandPart>
</feature>
<comment type="similarity">
    <text evidence="2 9">Belongs to the cytochrome P450 family.</text>
</comment>
<dbReference type="GO" id="GO:0016705">
    <property type="term" value="F:oxidoreductase activity, acting on paired donors, with incorporation or reduction of molecular oxygen"/>
    <property type="evidence" value="ECO:0007669"/>
    <property type="project" value="InterPro"/>
</dbReference>
<keyword evidence="4 8" id="KW-0479">Metal-binding</keyword>
<evidence type="ECO:0000256" key="5">
    <source>
        <dbReference type="ARBA" id="ARBA00023002"/>
    </source>
</evidence>
<comment type="cofactor">
    <cofactor evidence="1 8">
        <name>heme</name>
        <dbReference type="ChEBI" id="CHEBI:30413"/>
    </cofactor>
</comment>
<dbReference type="PRINTS" id="PR00385">
    <property type="entry name" value="P450"/>
</dbReference>
<keyword evidence="5 9" id="KW-0560">Oxidoreductase</keyword>
<evidence type="ECO:0000256" key="6">
    <source>
        <dbReference type="ARBA" id="ARBA00023004"/>
    </source>
</evidence>
<organism evidence="11 12">
    <name type="scientific">Aspergillus calidoustus</name>
    <dbReference type="NCBI Taxonomy" id="454130"/>
    <lineage>
        <taxon>Eukaryota</taxon>
        <taxon>Fungi</taxon>
        <taxon>Dikarya</taxon>
        <taxon>Ascomycota</taxon>
        <taxon>Pezizomycotina</taxon>
        <taxon>Eurotiomycetes</taxon>
        <taxon>Eurotiomycetidae</taxon>
        <taxon>Eurotiales</taxon>
        <taxon>Aspergillaceae</taxon>
        <taxon>Aspergillus</taxon>
        <taxon>Aspergillus subgen. Nidulantes</taxon>
    </lineage>
</organism>
<dbReference type="Pfam" id="PF00067">
    <property type="entry name" value="p450"/>
    <property type="match status" value="1"/>
</dbReference>
<dbReference type="InterPro" id="IPR036396">
    <property type="entry name" value="Cyt_P450_sf"/>
</dbReference>
<evidence type="ECO:0000256" key="3">
    <source>
        <dbReference type="ARBA" id="ARBA00022617"/>
    </source>
</evidence>
<protein>
    <recommendedName>
        <fullName evidence="13">Cytochrome P450</fullName>
    </recommendedName>
</protein>
<evidence type="ECO:0000256" key="2">
    <source>
        <dbReference type="ARBA" id="ARBA00010617"/>
    </source>
</evidence>
<evidence type="ECO:0000256" key="10">
    <source>
        <dbReference type="SAM" id="Phobius"/>
    </source>
</evidence>
<dbReference type="PANTHER" id="PTHR24305:SF230">
    <property type="entry name" value="P450, PUTATIVE (EUROFUNG)-RELATED"/>
    <property type="match status" value="1"/>
</dbReference>
<evidence type="ECO:0000256" key="9">
    <source>
        <dbReference type="RuleBase" id="RU000461"/>
    </source>
</evidence>
<dbReference type="InterPro" id="IPR050121">
    <property type="entry name" value="Cytochrome_P450_monoxygenase"/>
</dbReference>